<protein>
    <recommendedName>
        <fullName evidence="7">F-box domain-containing protein</fullName>
    </recommendedName>
</protein>
<evidence type="ECO:0000259" key="3">
    <source>
        <dbReference type="Pfam" id="PF00646"/>
    </source>
</evidence>
<dbReference type="InterPro" id="IPR053772">
    <property type="entry name" value="At1g61320/At1g61330-like"/>
</dbReference>
<keyword evidence="2" id="KW-0472">Membrane</keyword>
<organism evidence="5 6">
    <name type="scientific">Lolium multiflorum</name>
    <name type="common">Italian ryegrass</name>
    <name type="synonym">Lolium perenne subsp. multiflorum</name>
    <dbReference type="NCBI Taxonomy" id="4521"/>
    <lineage>
        <taxon>Eukaryota</taxon>
        <taxon>Viridiplantae</taxon>
        <taxon>Streptophyta</taxon>
        <taxon>Embryophyta</taxon>
        <taxon>Tracheophyta</taxon>
        <taxon>Spermatophyta</taxon>
        <taxon>Magnoliopsida</taxon>
        <taxon>Liliopsida</taxon>
        <taxon>Poales</taxon>
        <taxon>Poaceae</taxon>
        <taxon>BOP clade</taxon>
        <taxon>Pooideae</taxon>
        <taxon>Poodae</taxon>
        <taxon>Poeae</taxon>
        <taxon>Poeae Chloroplast Group 2 (Poeae type)</taxon>
        <taxon>Loliodinae</taxon>
        <taxon>Loliinae</taxon>
        <taxon>Lolium</taxon>
    </lineage>
</organism>
<keyword evidence="6" id="KW-1185">Reference proteome</keyword>
<sequence length="450" mass="50044">MGENLTRRPGRVLDDARRAGLATVLITCRCNPSLICHCRPPRANKETPSGSAQPADAPSDGRRKSRDPFGELPAELLPTILSHLDVKQAARTSVLASAWRHTWKHSPKLTLDIVAMCGDGGYRHNYLKPGGEELYRRRYVQRFIDTVDEVLRQRRSGGGAVEHLELRFDECHLRQVSSRLYGWIRFAVSSGAKSVRLHVSEAPGVVYGRDRFELPLQLLDAGGGVSKLEHISLSFVSLKVPVHAKSISFPNLNSLALRLATVSTSDLQHMLSNCPNLERLDMHKVYLDEQLTVHRPLPRLLYLRLVDCRTTMIELDANSLTTFVFRGHSAPTIINLSGTSGLCNVNIQCFRLTLQQSVSSLPNAFPEVQRLCLCCTFTLPTLRSPVGNTPRFPHLRRIRLQKGKGEDKGTDVLWVYFVGISTTWPILAGAWTVMVAWGPSGGPVLVDHEG</sequence>
<keyword evidence="2" id="KW-1133">Transmembrane helix</keyword>
<dbReference type="AlphaFoldDB" id="A0AAD8T196"/>
<dbReference type="InterPro" id="IPR032675">
    <property type="entry name" value="LRR_dom_sf"/>
</dbReference>
<evidence type="ECO:0000256" key="2">
    <source>
        <dbReference type="SAM" id="Phobius"/>
    </source>
</evidence>
<dbReference type="InterPro" id="IPR055357">
    <property type="entry name" value="LRR_At1g61320_AtMIF1"/>
</dbReference>
<feature type="transmembrane region" description="Helical" evidence="2">
    <location>
        <begin position="412"/>
        <end position="437"/>
    </location>
</feature>
<dbReference type="InterPro" id="IPR036047">
    <property type="entry name" value="F-box-like_dom_sf"/>
</dbReference>
<accession>A0AAD8T196</accession>
<evidence type="ECO:0000313" key="5">
    <source>
        <dbReference type="EMBL" id="KAK1668086.1"/>
    </source>
</evidence>
<keyword evidence="2" id="KW-0812">Transmembrane</keyword>
<feature type="domain" description="F-box" evidence="3">
    <location>
        <begin position="71"/>
        <end position="108"/>
    </location>
</feature>
<dbReference type="Pfam" id="PF00646">
    <property type="entry name" value="F-box"/>
    <property type="match status" value="1"/>
</dbReference>
<evidence type="ECO:0000259" key="4">
    <source>
        <dbReference type="Pfam" id="PF23622"/>
    </source>
</evidence>
<dbReference type="PANTHER" id="PTHR34145">
    <property type="entry name" value="OS02G0105600 PROTEIN"/>
    <property type="match status" value="1"/>
</dbReference>
<dbReference type="SUPFAM" id="SSF81383">
    <property type="entry name" value="F-box domain"/>
    <property type="match status" value="1"/>
</dbReference>
<feature type="region of interest" description="Disordered" evidence="1">
    <location>
        <begin position="41"/>
        <end position="69"/>
    </location>
</feature>
<dbReference type="Pfam" id="PF23622">
    <property type="entry name" value="LRR_At1g61320_AtMIF1"/>
    <property type="match status" value="1"/>
</dbReference>
<evidence type="ECO:0000256" key="1">
    <source>
        <dbReference type="SAM" id="MobiDB-lite"/>
    </source>
</evidence>
<dbReference type="Gene3D" id="3.80.10.10">
    <property type="entry name" value="Ribonuclease Inhibitor"/>
    <property type="match status" value="1"/>
</dbReference>
<reference evidence="5" key="1">
    <citation type="submission" date="2023-07" db="EMBL/GenBank/DDBJ databases">
        <title>A chromosome-level genome assembly of Lolium multiflorum.</title>
        <authorList>
            <person name="Chen Y."/>
            <person name="Copetti D."/>
            <person name="Kolliker R."/>
            <person name="Studer B."/>
        </authorList>
    </citation>
    <scope>NUCLEOTIDE SEQUENCE</scope>
    <source>
        <strain evidence="5">02402/16</strain>
        <tissue evidence="5">Leaf</tissue>
    </source>
</reference>
<dbReference type="Proteomes" id="UP001231189">
    <property type="component" value="Unassembled WGS sequence"/>
</dbReference>
<feature type="domain" description="At1g61320/AtMIF1 LRR" evidence="4">
    <location>
        <begin position="159"/>
        <end position="400"/>
    </location>
</feature>
<dbReference type="InterPro" id="IPR001810">
    <property type="entry name" value="F-box_dom"/>
</dbReference>
<proteinExistence type="predicted"/>
<dbReference type="PANTHER" id="PTHR34145:SF57">
    <property type="entry name" value="F-BOX DOMAIN-CONTAINING PROTEIN"/>
    <property type="match status" value="1"/>
</dbReference>
<evidence type="ECO:0000313" key="6">
    <source>
        <dbReference type="Proteomes" id="UP001231189"/>
    </source>
</evidence>
<dbReference type="Gene3D" id="1.20.1280.50">
    <property type="match status" value="1"/>
</dbReference>
<name>A0AAD8T196_LOLMU</name>
<dbReference type="SUPFAM" id="SSF52047">
    <property type="entry name" value="RNI-like"/>
    <property type="match status" value="1"/>
</dbReference>
<evidence type="ECO:0008006" key="7">
    <source>
        <dbReference type="Google" id="ProtNLM"/>
    </source>
</evidence>
<dbReference type="EMBL" id="JAUUTY010000003">
    <property type="protein sequence ID" value="KAK1668086.1"/>
    <property type="molecule type" value="Genomic_DNA"/>
</dbReference>
<comment type="caution">
    <text evidence="5">The sequence shown here is derived from an EMBL/GenBank/DDBJ whole genome shotgun (WGS) entry which is preliminary data.</text>
</comment>
<feature type="compositionally biased region" description="Basic and acidic residues" evidence="1">
    <location>
        <begin position="59"/>
        <end position="69"/>
    </location>
</feature>
<gene>
    <name evidence="5" type="ORF">QYE76_056245</name>
</gene>